<keyword evidence="1" id="KW-0158">Chromosome</keyword>
<name>G3NWG9_GASAC</name>
<dbReference type="PRINTS" id="PR00624">
    <property type="entry name" value="HISTONEH5"/>
</dbReference>
<accession>G3NWG9</accession>
<feature type="region of interest" description="Disordered" evidence="2">
    <location>
        <begin position="182"/>
        <end position="267"/>
    </location>
</feature>
<feature type="domain" description="H15" evidence="3">
    <location>
        <begin position="118"/>
        <end position="191"/>
    </location>
</feature>
<dbReference type="InterPro" id="IPR036390">
    <property type="entry name" value="WH_DNA-bd_sf"/>
</dbReference>
<dbReference type="GO" id="GO:0006334">
    <property type="term" value="P:nucleosome assembly"/>
    <property type="evidence" value="ECO:0007669"/>
    <property type="project" value="InterPro"/>
</dbReference>
<dbReference type="InterPro" id="IPR005818">
    <property type="entry name" value="Histone_H1/H5_H15"/>
</dbReference>
<reference evidence="4" key="2">
    <citation type="submission" date="2025-08" db="UniProtKB">
        <authorList>
            <consortium name="Ensembl"/>
        </authorList>
    </citation>
    <scope>IDENTIFICATION</scope>
</reference>
<dbReference type="InterPro" id="IPR005819">
    <property type="entry name" value="H1/H5"/>
</dbReference>
<dbReference type="PROSITE" id="PS51504">
    <property type="entry name" value="H15"/>
    <property type="match status" value="1"/>
</dbReference>
<dbReference type="eggNOG" id="KOG4012">
    <property type="taxonomic scope" value="Eukaryota"/>
</dbReference>
<comment type="similarity">
    <text evidence="1">Belongs to the histone H1/H5 family.</text>
</comment>
<dbReference type="SMART" id="SM00526">
    <property type="entry name" value="H15"/>
    <property type="match status" value="1"/>
</dbReference>
<comment type="subcellular location">
    <subcellularLocation>
        <location evidence="1">Nucleus</location>
    </subcellularLocation>
</comment>
<keyword evidence="5" id="KW-1185">Reference proteome</keyword>
<evidence type="ECO:0000313" key="5">
    <source>
        <dbReference type="Proteomes" id="UP000007635"/>
    </source>
</evidence>
<dbReference type="Pfam" id="PF00538">
    <property type="entry name" value="Linker_histone"/>
    <property type="match status" value="1"/>
</dbReference>
<protein>
    <submittedName>
        <fullName evidence="4">Si:ch211-103n10.5</fullName>
    </submittedName>
</protein>
<dbReference type="InterPro" id="IPR036388">
    <property type="entry name" value="WH-like_DNA-bd_sf"/>
</dbReference>
<keyword evidence="1" id="KW-0238">DNA-binding</keyword>
<dbReference type="STRING" id="69293.ENSGACP00000009688"/>
<dbReference type="AlphaFoldDB" id="G3NWG9"/>
<evidence type="ECO:0000256" key="1">
    <source>
        <dbReference type="RuleBase" id="RU003894"/>
    </source>
</evidence>
<reference evidence="4 5" key="1">
    <citation type="journal article" date="2021" name="G3 (Bethesda)">
        <title>Improved contiguity of the threespine stickleback genome using long-read sequencing.</title>
        <authorList>
            <person name="Nath S."/>
            <person name="Shaw D.E."/>
            <person name="White M.A."/>
        </authorList>
    </citation>
    <scope>NUCLEOTIDE SEQUENCE [LARGE SCALE GENOMIC DNA]</scope>
    <source>
        <strain evidence="4 5">Lake Benthic</strain>
    </source>
</reference>
<dbReference type="GeneTree" id="ENSGT00950000183089"/>
<dbReference type="Bgee" id="ENSGACG00000007312">
    <property type="expression patterns" value="Expressed in heart and 12 other cell types or tissues"/>
</dbReference>
<dbReference type="GO" id="GO:0003677">
    <property type="term" value="F:DNA binding"/>
    <property type="evidence" value="ECO:0007669"/>
    <property type="project" value="UniProtKB-KW"/>
</dbReference>
<dbReference type="OMA" id="RAPAKHC"/>
<dbReference type="GO" id="GO:0005634">
    <property type="term" value="C:nucleus"/>
    <property type="evidence" value="ECO:0007669"/>
    <property type="project" value="UniProtKB-SubCell"/>
</dbReference>
<dbReference type="Proteomes" id="UP000007635">
    <property type="component" value="Chromosome XIII"/>
</dbReference>
<dbReference type="InParanoid" id="G3NWG9"/>
<keyword evidence="1" id="KW-0539">Nucleus</keyword>
<feature type="compositionally biased region" description="Basic residues" evidence="2">
    <location>
        <begin position="106"/>
        <end position="118"/>
    </location>
</feature>
<dbReference type="SUPFAM" id="SSF46785">
    <property type="entry name" value="Winged helix' DNA-binding domain"/>
    <property type="match status" value="1"/>
</dbReference>
<feature type="compositionally biased region" description="Basic residues" evidence="2">
    <location>
        <begin position="232"/>
        <end position="267"/>
    </location>
</feature>
<organism evidence="4 5">
    <name type="scientific">Gasterosteus aculeatus aculeatus</name>
    <name type="common">three-spined stickleback</name>
    <dbReference type="NCBI Taxonomy" id="481459"/>
    <lineage>
        <taxon>Eukaryota</taxon>
        <taxon>Metazoa</taxon>
        <taxon>Chordata</taxon>
        <taxon>Craniata</taxon>
        <taxon>Vertebrata</taxon>
        <taxon>Euteleostomi</taxon>
        <taxon>Actinopterygii</taxon>
        <taxon>Neopterygii</taxon>
        <taxon>Teleostei</taxon>
        <taxon>Neoteleostei</taxon>
        <taxon>Acanthomorphata</taxon>
        <taxon>Eupercaria</taxon>
        <taxon>Perciformes</taxon>
        <taxon>Cottioidei</taxon>
        <taxon>Gasterosteales</taxon>
        <taxon>Gasterosteidae</taxon>
        <taxon>Gasterosteus</taxon>
    </lineage>
</organism>
<reference evidence="4" key="3">
    <citation type="submission" date="2025-09" db="UniProtKB">
        <authorList>
            <consortium name="Ensembl"/>
        </authorList>
    </citation>
    <scope>IDENTIFICATION</scope>
</reference>
<dbReference type="GO" id="GO:0000786">
    <property type="term" value="C:nucleosome"/>
    <property type="evidence" value="ECO:0007669"/>
    <property type="project" value="InterPro"/>
</dbReference>
<dbReference type="GO" id="GO:0030527">
    <property type="term" value="F:structural constituent of chromatin"/>
    <property type="evidence" value="ECO:0007669"/>
    <property type="project" value="InterPro"/>
</dbReference>
<evidence type="ECO:0000256" key="2">
    <source>
        <dbReference type="SAM" id="MobiDB-lite"/>
    </source>
</evidence>
<evidence type="ECO:0000259" key="3">
    <source>
        <dbReference type="PROSITE" id="PS51504"/>
    </source>
</evidence>
<feature type="compositionally biased region" description="Basic residues" evidence="2">
    <location>
        <begin position="189"/>
        <end position="218"/>
    </location>
</feature>
<dbReference type="Gene3D" id="1.10.10.10">
    <property type="entry name" value="Winged helix-like DNA-binding domain superfamily/Winged helix DNA-binding domain"/>
    <property type="match status" value="1"/>
</dbReference>
<feature type="region of interest" description="Disordered" evidence="2">
    <location>
        <begin position="96"/>
        <end position="124"/>
    </location>
</feature>
<dbReference type="CDD" id="cd00073">
    <property type="entry name" value="H15"/>
    <property type="match status" value="1"/>
</dbReference>
<evidence type="ECO:0000313" key="4">
    <source>
        <dbReference type="Ensembl" id="ENSGACP00000009688.2"/>
    </source>
</evidence>
<proteinExistence type="inferred from homology"/>
<dbReference type="Ensembl" id="ENSGACT00000009708.2">
    <property type="protein sequence ID" value="ENSGACP00000009688.2"/>
    <property type="gene ID" value="ENSGACG00000030520.1"/>
</dbReference>
<sequence length="267" mass="28650">MHLVCSSVIHSDLNTSACLDVSNNPAAENTDLTPFGAKRRTEAARLILHGPHQGVITRDLINKGKQRHHSVLFFPRGSLYLAPLAHSAVTMSSAARVPLPPAPAKAPRKRAKSQKRKTGPTLSERILKAASASSERGGVSLAALKKALKAGGYDVVTNKARVLTAIKRLVASRSLVQTKGTGAAGSFRLNKKPPSPRKTAVKRKTKKPKAKRVKRTSPRKAAGDDATPAAKKSPKKRRKSKSPVKSPKRAKRRTAKSTRTRAAAAKK</sequence>